<feature type="domain" description="Arc-like DNA binding" evidence="1">
    <location>
        <begin position="7"/>
        <end position="45"/>
    </location>
</feature>
<keyword evidence="2" id="KW-0238">DNA-binding</keyword>
<dbReference type="RefSeq" id="WP_308895831.1">
    <property type="nucleotide sequence ID" value="NZ_CP133218.1"/>
</dbReference>
<evidence type="ECO:0000313" key="3">
    <source>
        <dbReference type="Proteomes" id="UP001236657"/>
    </source>
</evidence>
<gene>
    <name evidence="2" type="ORF">RCF98_02020</name>
</gene>
<dbReference type="Proteomes" id="UP001236657">
    <property type="component" value="Chromosome"/>
</dbReference>
<sequence>MTTDNRAPPYSLRLEKGLRAKLETAAKIAGRSLHSEIALRLISTFEELPAAANVQTAGDVLRLASTHTYSMSETDNQSAPTNEELFNMLDDLRGRVEELERRNQ</sequence>
<organism evidence="2 3">
    <name type="scientific">Thiothrix lacustris</name>
    <dbReference type="NCBI Taxonomy" id="525917"/>
    <lineage>
        <taxon>Bacteria</taxon>
        <taxon>Pseudomonadati</taxon>
        <taxon>Pseudomonadota</taxon>
        <taxon>Gammaproteobacteria</taxon>
        <taxon>Thiotrichales</taxon>
        <taxon>Thiotrichaceae</taxon>
        <taxon>Thiothrix</taxon>
    </lineage>
</organism>
<dbReference type="InterPro" id="IPR005569">
    <property type="entry name" value="Arc_DNA-bd_dom"/>
</dbReference>
<dbReference type="EMBL" id="CP133218">
    <property type="protein sequence ID" value="WML91142.1"/>
    <property type="molecule type" value="Genomic_DNA"/>
</dbReference>
<dbReference type="Gene3D" id="1.10.1220.10">
    <property type="entry name" value="Met repressor-like"/>
    <property type="match status" value="1"/>
</dbReference>
<dbReference type="GO" id="GO:0003677">
    <property type="term" value="F:DNA binding"/>
    <property type="evidence" value="ECO:0007669"/>
    <property type="project" value="UniProtKB-KW"/>
</dbReference>
<name>A0ABY9MRD1_9GAMM</name>
<accession>A0ABY9MRD1</accession>
<dbReference type="SUPFAM" id="SSF47598">
    <property type="entry name" value="Ribbon-helix-helix"/>
    <property type="match status" value="1"/>
</dbReference>
<dbReference type="InterPro" id="IPR010985">
    <property type="entry name" value="Ribbon_hlx_hlx"/>
</dbReference>
<dbReference type="Pfam" id="PF03869">
    <property type="entry name" value="Arc"/>
    <property type="match status" value="1"/>
</dbReference>
<reference evidence="2 3" key="1">
    <citation type="submission" date="2023-08" db="EMBL/GenBank/DDBJ databases">
        <title>New molecular markers tilS and rpoB for phylogenetic and monitoring studies of the genus Thiothrix biodiversity.</title>
        <authorList>
            <person name="Ravin N.V."/>
            <person name="Smolyakov D."/>
            <person name="Markov N.D."/>
            <person name="Beletsky A.V."/>
            <person name="Mardanov A.V."/>
            <person name="Rudenko T.S."/>
            <person name="Grabovich M.Y."/>
        </authorList>
    </citation>
    <scope>NUCLEOTIDE SEQUENCE [LARGE SCALE GENOMIC DNA]</scope>
    <source>
        <strain evidence="2 3">MK1</strain>
    </source>
</reference>
<evidence type="ECO:0000259" key="1">
    <source>
        <dbReference type="Pfam" id="PF03869"/>
    </source>
</evidence>
<dbReference type="InterPro" id="IPR013321">
    <property type="entry name" value="Arc_rbn_hlx_hlx"/>
</dbReference>
<protein>
    <submittedName>
        <fullName evidence="2">Arc family DNA-binding protein</fullName>
    </submittedName>
</protein>
<keyword evidence="3" id="KW-1185">Reference proteome</keyword>
<proteinExistence type="predicted"/>
<evidence type="ECO:0000313" key="2">
    <source>
        <dbReference type="EMBL" id="WML91142.1"/>
    </source>
</evidence>